<dbReference type="RefSeq" id="WP_282210945.1">
    <property type="nucleotide sequence ID" value="NZ_CP118247.1"/>
</dbReference>
<name>A0ABY7YVU8_9HYPH</name>
<reference evidence="3 4" key="1">
    <citation type="submission" date="2023-02" db="EMBL/GenBank/DDBJ databases">
        <title>Devosia chondri sp. nov., isolated from the phycosphere of marine algae.</title>
        <authorList>
            <person name="Kim J.M."/>
            <person name="Lee J.K."/>
            <person name="Choi B.J."/>
            <person name="Bayburt H."/>
            <person name="Jeon C.O."/>
        </authorList>
    </citation>
    <scope>NUCLEOTIDE SEQUENCE [LARGE SCALE GENOMIC DNA]</scope>
    <source>
        <strain evidence="3 4">G2-5</strain>
    </source>
</reference>
<feature type="compositionally biased region" description="Low complexity" evidence="2">
    <location>
        <begin position="116"/>
        <end position="129"/>
    </location>
</feature>
<feature type="region of interest" description="Disordered" evidence="2">
    <location>
        <begin position="286"/>
        <end position="308"/>
    </location>
</feature>
<sequence length="308" mass="32389">MLGVAAVRAEEHGGNSSGDAAIELPSEPMMQDDSPVLTDMSPTMAQTLTKKSDSPDQLQAIAGTEVLSGDAAVPEGEAAAAMDPAATPEGAEPAASDLGARDCPSDGGVVAEGGEEASASGENAGMASANCDPRAEAVPMKYGPDGMLIPLTDVNGGSLTERALLERLGERRVELDKYAAELDLRQSLVDAAEQKINERAETLKALEEQISKLVDQRKEMESGRFAGIITMYESMKPKDAAAIFDNLDMDVLLRVAKTMNPRKMAPVLAAMNSTRAQELTVRMAANADEPTDKMDQADLSSLPQIVGQ</sequence>
<keyword evidence="1" id="KW-0175">Coiled coil</keyword>
<feature type="coiled-coil region" evidence="1">
    <location>
        <begin position="189"/>
        <end position="223"/>
    </location>
</feature>
<feature type="region of interest" description="Disordered" evidence="2">
    <location>
        <begin position="75"/>
        <end position="129"/>
    </location>
</feature>
<proteinExistence type="predicted"/>
<feature type="compositionally biased region" description="Low complexity" evidence="2">
    <location>
        <begin position="75"/>
        <end position="95"/>
    </location>
</feature>
<evidence type="ECO:0000256" key="2">
    <source>
        <dbReference type="SAM" id="MobiDB-lite"/>
    </source>
</evidence>
<evidence type="ECO:0000256" key="1">
    <source>
        <dbReference type="SAM" id="Coils"/>
    </source>
</evidence>
<keyword evidence="4" id="KW-1185">Reference proteome</keyword>
<protein>
    <recommendedName>
        <fullName evidence="5">Magnesium transporter MgtE intracellular domain-containing protein</fullName>
    </recommendedName>
</protein>
<accession>A0ABY7YVU8</accession>
<dbReference type="Proteomes" id="UP001222118">
    <property type="component" value="Chromosome"/>
</dbReference>
<evidence type="ECO:0000313" key="3">
    <source>
        <dbReference type="EMBL" id="WDR05426.1"/>
    </source>
</evidence>
<gene>
    <name evidence="3" type="ORF">PSQ90_14235</name>
</gene>
<feature type="compositionally biased region" description="Polar residues" evidence="2">
    <location>
        <begin position="298"/>
        <end position="308"/>
    </location>
</feature>
<organism evidence="3 4">
    <name type="scientific">Devosia rhodophyticola</name>
    <dbReference type="NCBI Taxonomy" id="3026423"/>
    <lineage>
        <taxon>Bacteria</taxon>
        <taxon>Pseudomonadati</taxon>
        <taxon>Pseudomonadota</taxon>
        <taxon>Alphaproteobacteria</taxon>
        <taxon>Hyphomicrobiales</taxon>
        <taxon>Devosiaceae</taxon>
        <taxon>Devosia</taxon>
    </lineage>
</organism>
<evidence type="ECO:0000313" key="4">
    <source>
        <dbReference type="Proteomes" id="UP001222118"/>
    </source>
</evidence>
<feature type="region of interest" description="Disordered" evidence="2">
    <location>
        <begin position="1"/>
        <end position="42"/>
    </location>
</feature>
<dbReference type="SUPFAM" id="SSF158791">
    <property type="entry name" value="MgtE N-terminal domain-like"/>
    <property type="match status" value="1"/>
</dbReference>
<dbReference type="EMBL" id="CP118247">
    <property type="protein sequence ID" value="WDR05426.1"/>
    <property type="molecule type" value="Genomic_DNA"/>
</dbReference>
<evidence type="ECO:0008006" key="5">
    <source>
        <dbReference type="Google" id="ProtNLM"/>
    </source>
</evidence>